<reference evidence="2" key="1">
    <citation type="journal article" date="2023" name="Nat. Plants">
        <title>Single-cell RNA sequencing provides a high-resolution roadmap for understanding the multicellular compartmentation of specialized metabolism.</title>
        <authorList>
            <person name="Sun S."/>
            <person name="Shen X."/>
            <person name="Li Y."/>
            <person name="Li Y."/>
            <person name="Wang S."/>
            <person name="Li R."/>
            <person name="Zhang H."/>
            <person name="Shen G."/>
            <person name="Guo B."/>
            <person name="Wei J."/>
            <person name="Xu J."/>
            <person name="St-Pierre B."/>
            <person name="Chen S."/>
            <person name="Sun C."/>
        </authorList>
    </citation>
    <scope>NUCLEOTIDE SEQUENCE [LARGE SCALE GENOMIC DNA]</scope>
</reference>
<dbReference type="Proteomes" id="UP001060085">
    <property type="component" value="Linkage Group LG07"/>
</dbReference>
<dbReference type="EMBL" id="CM044707">
    <property type="protein sequence ID" value="KAI5654755.1"/>
    <property type="molecule type" value="Genomic_DNA"/>
</dbReference>
<protein>
    <submittedName>
        <fullName evidence="1">Uncharacterized protein</fullName>
    </submittedName>
</protein>
<accession>A0ACC0A3C0</accession>
<evidence type="ECO:0000313" key="1">
    <source>
        <dbReference type="EMBL" id="KAI5654755.1"/>
    </source>
</evidence>
<organism evidence="1 2">
    <name type="scientific">Catharanthus roseus</name>
    <name type="common">Madagascar periwinkle</name>
    <name type="synonym">Vinca rosea</name>
    <dbReference type="NCBI Taxonomy" id="4058"/>
    <lineage>
        <taxon>Eukaryota</taxon>
        <taxon>Viridiplantae</taxon>
        <taxon>Streptophyta</taxon>
        <taxon>Embryophyta</taxon>
        <taxon>Tracheophyta</taxon>
        <taxon>Spermatophyta</taxon>
        <taxon>Magnoliopsida</taxon>
        <taxon>eudicotyledons</taxon>
        <taxon>Gunneridae</taxon>
        <taxon>Pentapetalae</taxon>
        <taxon>asterids</taxon>
        <taxon>lamiids</taxon>
        <taxon>Gentianales</taxon>
        <taxon>Apocynaceae</taxon>
        <taxon>Rauvolfioideae</taxon>
        <taxon>Vinceae</taxon>
        <taxon>Catharanthinae</taxon>
        <taxon>Catharanthus</taxon>
    </lineage>
</organism>
<keyword evidence="2" id="KW-1185">Reference proteome</keyword>
<gene>
    <name evidence="1" type="ORF">M9H77_31942</name>
</gene>
<name>A0ACC0A3C0_CATRO</name>
<evidence type="ECO:0000313" key="2">
    <source>
        <dbReference type="Proteomes" id="UP001060085"/>
    </source>
</evidence>
<proteinExistence type="predicted"/>
<sequence>MEADFWELAEKIADRIKEQSSLDFSVKEQGHKIDSIAAGKELKTAEISAEVRQHSLPQQQLNQQQTSKQQQQQLNQTAEYISRSS</sequence>
<comment type="caution">
    <text evidence="1">The sequence shown here is derived from an EMBL/GenBank/DDBJ whole genome shotgun (WGS) entry which is preliminary data.</text>
</comment>